<protein>
    <submittedName>
        <fullName evidence="4">Oleandomycin glycosyltransferase</fullName>
        <ecNumber evidence="4">2.4.1.-</ecNumber>
    </submittedName>
</protein>
<dbReference type="SUPFAM" id="SSF53756">
    <property type="entry name" value="UDP-Glycosyltransferase/glycogen phosphorylase"/>
    <property type="match status" value="1"/>
</dbReference>
<name>A0ABX8U6G3_9ACTN</name>
<keyword evidence="3 4" id="KW-0328">Glycosyltransferase</keyword>
<evidence type="ECO:0000256" key="2">
    <source>
        <dbReference type="ARBA" id="ARBA00022679"/>
    </source>
</evidence>
<gene>
    <name evidence="4" type="primary">oleD2</name>
    <name evidence="4" type="ORF">Nocox_28450</name>
</gene>
<organism evidence="4 5">
    <name type="scientific">Nonomuraea coxensis DSM 45129</name>
    <dbReference type="NCBI Taxonomy" id="1122611"/>
    <lineage>
        <taxon>Bacteria</taxon>
        <taxon>Bacillati</taxon>
        <taxon>Actinomycetota</taxon>
        <taxon>Actinomycetes</taxon>
        <taxon>Streptosporangiales</taxon>
        <taxon>Streptosporangiaceae</taxon>
        <taxon>Nonomuraea</taxon>
    </lineage>
</organism>
<dbReference type="InterPro" id="IPR002213">
    <property type="entry name" value="UDP_glucos_trans"/>
</dbReference>
<dbReference type="EC" id="2.4.1.-" evidence="4"/>
<dbReference type="CDD" id="cd03784">
    <property type="entry name" value="GT1_Gtf-like"/>
    <property type="match status" value="1"/>
</dbReference>
<dbReference type="PANTHER" id="PTHR48050:SF13">
    <property type="entry name" value="STEROL 3-BETA-GLUCOSYLTRANSFERASE UGT80A2"/>
    <property type="match status" value="1"/>
</dbReference>
<dbReference type="NCBIfam" id="TIGR01426">
    <property type="entry name" value="MGT"/>
    <property type="match status" value="1"/>
</dbReference>
<evidence type="ECO:0000313" key="4">
    <source>
        <dbReference type="EMBL" id="QYC43279.1"/>
    </source>
</evidence>
<evidence type="ECO:0000256" key="3">
    <source>
        <dbReference type="RuleBase" id="RU003718"/>
    </source>
</evidence>
<sequence length="481" mass="51265">MQPLVPADPDVLHPMPGQPRVVLLRPLVTSPLIEVGEFSYYDDPDDPTAFETRNVLYHYGPRAGRPAPLTATTAATTLAASSKDPRMDRAHIAMIGIPAVSHILPSLEVVRELAARGHRVTYANDPAVGDLVTGAGAELVPCTSTLPVADNLWPDDPIAAMSLFLDDAVQALPQLRAAYDDDPADLYLYDIGAYAARALAEAQGRPLVQLSPTIVGWDGYDEEVAAHIWALPGAAAYRERFAAWLAGCGATITDVDAFSGRPERALALIPRAMQPHADRVDPGRVTFVGPCFDLSADKDAWSRPAGAANVLLISLGSAYTRRPEFYRRCLAAFGDLPGWHVVLQIGRHTDPAELGDVPANVEVHPWVPQRAILDQADAFVTHAGMGGCAEGLLAGVPMIAVPQGAEQFQNADRLVELGVARRIDTGDATAEALRAALLELVSDPGVRRRSARLQAEARAEGGTTRAADLLEGVLGGPGRDR</sequence>
<dbReference type="PROSITE" id="PS00375">
    <property type="entry name" value="UDPGT"/>
    <property type="match status" value="1"/>
</dbReference>
<dbReference type="Proteomes" id="UP000824681">
    <property type="component" value="Chromosome"/>
</dbReference>
<dbReference type="PANTHER" id="PTHR48050">
    <property type="entry name" value="STEROL 3-BETA-GLUCOSYLTRANSFERASE"/>
    <property type="match status" value="1"/>
</dbReference>
<keyword evidence="2 3" id="KW-0808">Transferase</keyword>
<dbReference type="Pfam" id="PF00201">
    <property type="entry name" value="UDPGT"/>
    <property type="match status" value="1"/>
</dbReference>
<keyword evidence="5" id="KW-1185">Reference proteome</keyword>
<dbReference type="EMBL" id="CP068985">
    <property type="protein sequence ID" value="QYC43279.1"/>
    <property type="molecule type" value="Genomic_DNA"/>
</dbReference>
<reference evidence="4 5" key="1">
    <citation type="journal article" date="2021" name="ACS Chem. Biol.">
        <title>Genomic-Led Discovery of a Novel Glycopeptide Antibiotic by Nonomuraea coxensis DSM 45129.</title>
        <authorList>
            <person name="Yushchuk O."/>
            <person name="Vior N.M."/>
            <person name="Andreo-Vidal A."/>
            <person name="Berini F."/>
            <person name="Ruckert C."/>
            <person name="Busche T."/>
            <person name="Binda E."/>
            <person name="Kalinowski J."/>
            <person name="Truman A.W."/>
            <person name="Marinelli F."/>
        </authorList>
    </citation>
    <scope>NUCLEOTIDE SEQUENCE [LARGE SCALE GENOMIC DNA]</scope>
    <source>
        <strain evidence="4 5">DSM 45129</strain>
    </source>
</reference>
<dbReference type="InterPro" id="IPR035595">
    <property type="entry name" value="UDP_glycos_trans_CS"/>
</dbReference>
<accession>A0ABX8U6G3</accession>
<evidence type="ECO:0000256" key="1">
    <source>
        <dbReference type="ARBA" id="ARBA00009995"/>
    </source>
</evidence>
<proteinExistence type="inferred from homology"/>
<evidence type="ECO:0000313" key="5">
    <source>
        <dbReference type="Proteomes" id="UP000824681"/>
    </source>
</evidence>
<comment type="similarity">
    <text evidence="1 3">Belongs to the UDP-glycosyltransferase family.</text>
</comment>
<dbReference type="Gene3D" id="3.40.50.2000">
    <property type="entry name" value="Glycogen Phosphorylase B"/>
    <property type="match status" value="2"/>
</dbReference>
<dbReference type="GO" id="GO:0016757">
    <property type="term" value="F:glycosyltransferase activity"/>
    <property type="evidence" value="ECO:0007669"/>
    <property type="project" value="UniProtKB-KW"/>
</dbReference>
<dbReference type="InterPro" id="IPR050426">
    <property type="entry name" value="Glycosyltransferase_28"/>
</dbReference>
<dbReference type="InterPro" id="IPR006326">
    <property type="entry name" value="UDPGT_MGT-like"/>
</dbReference>